<comment type="caution">
    <text evidence="1">The sequence shown here is derived from an EMBL/GenBank/DDBJ whole genome shotgun (WGS) entry which is preliminary data.</text>
</comment>
<sequence>MTDLPLKTNLLNQSLTLPNDFVIPNRLAISNNSIVLPRVVIQSPMKVAYGYLSN</sequence>
<reference evidence="1 2" key="1">
    <citation type="submission" date="2013-02" db="EMBL/GenBank/DDBJ databases">
        <title>The Genome Sequence of Acinetobacter sp. ANC 3862.</title>
        <authorList>
            <consortium name="The Broad Institute Genome Sequencing Platform"/>
            <consortium name="The Broad Institute Genome Sequencing Center for Infectious Disease"/>
            <person name="Cerqueira G."/>
            <person name="Feldgarden M."/>
            <person name="Courvalin P."/>
            <person name="Perichon B."/>
            <person name="Grillot-Courvalin C."/>
            <person name="Clermont D."/>
            <person name="Rocha E."/>
            <person name="Yoon E.-J."/>
            <person name="Nemec A."/>
            <person name="Walker B."/>
            <person name="Young S.K."/>
            <person name="Zeng Q."/>
            <person name="Gargeya S."/>
            <person name="Fitzgerald M."/>
            <person name="Haas B."/>
            <person name="Abouelleil A."/>
            <person name="Alvarado L."/>
            <person name="Arachchi H.M."/>
            <person name="Berlin A.M."/>
            <person name="Chapman S.B."/>
            <person name="Dewar J."/>
            <person name="Goldberg J."/>
            <person name="Griggs A."/>
            <person name="Gujja S."/>
            <person name="Hansen M."/>
            <person name="Howarth C."/>
            <person name="Imamovic A."/>
            <person name="Larimer J."/>
            <person name="McCowan C."/>
            <person name="Murphy C."/>
            <person name="Neiman D."/>
            <person name="Pearson M."/>
            <person name="Priest M."/>
            <person name="Roberts A."/>
            <person name="Saif S."/>
            <person name="Shea T."/>
            <person name="Sisk P."/>
            <person name="Sykes S."/>
            <person name="Wortman J."/>
            <person name="Nusbaum C."/>
            <person name="Birren B."/>
        </authorList>
    </citation>
    <scope>NUCLEOTIDE SEQUENCE [LARGE SCALE GENOMIC DNA]</scope>
    <source>
        <strain evidence="1 2">ANC 3862</strain>
    </source>
</reference>
<dbReference type="Proteomes" id="UP000013248">
    <property type="component" value="Unassembled WGS sequence"/>
</dbReference>
<dbReference type="EMBL" id="APRP01000006">
    <property type="protein sequence ID" value="ENX04033.1"/>
    <property type="molecule type" value="Genomic_DNA"/>
</dbReference>
<gene>
    <name evidence="1" type="ORF">F900_00524</name>
</gene>
<dbReference type="AlphaFoldDB" id="N9M678"/>
<evidence type="ECO:0008006" key="3">
    <source>
        <dbReference type="Google" id="ProtNLM"/>
    </source>
</evidence>
<accession>N9M678</accession>
<dbReference type="STRING" id="1217705.F900_00524"/>
<name>N9M678_9GAMM</name>
<evidence type="ECO:0000313" key="2">
    <source>
        <dbReference type="Proteomes" id="UP000013248"/>
    </source>
</evidence>
<organism evidence="1 2">
    <name type="scientific">Acinetobacter modestus</name>
    <dbReference type="NCBI Taxonomy" id="1776740"/>
    <lineage>
        <taxon>Bacteria</taxon>
        <taxon>Pseudomonadati</taxon>
        <taxon>Pseudomonadota</taxon>
        <taxon>Gammaproteobacteria</taxon>
        <taxon>Moraxellales</taxon>
        <taxon>Moraxellaceae</taxon>
        <taxon>Acinetobacter</taxon>
    </lineage>
</organism>
<evidence type="ECO:0000313" key="1">
    <source>
        <dbReference type="EMBL" id="ENX04033.1"/>
    </source>
</evidence>
<dbReference type="HOGENOM" id="CLU_3039454_0_0_6"/>
<protein>
    <recommendedName>
        <fullName evidence="3">NADH:flavin oxidoreductase/NADH oxidase N-terminal domain-containing protein</fullName>
    </recommendedName>
</protein>
<proteinExistence type="predicted"/>